<name>A0ACC0NC18_RHOML</name>
<proteinExistence type="predicted"/>
<evidence type="ECO:0000313" key="2">
    <source>
        <dbReference type="Proteomes" id="UP001062846"/>
    </source>
</evidence>
<comment type="caution">
    <text evidence="1">The sequence shown here is derived from an EMBL/GenBank/DDBJ whole genome shotgun (WGS) entry which is preliminary data.</text>
</comment>
<keyword evidence="2" id="KW-1185">Reference proteome</keyword>
<protein>
    <submittedName>
        <fullName evidence="1">Uncharacterized protein</fullName>
    </submittedName>
</protein>
<dbReference type="EMBL" id="CM046393">
    <property type="protein sequence ID" value="KAI8550781.1"/>
    <property type="molecule type" value="Genomic_DNA"/>
</dbReference>
<dbReference type="Proteomes" id="UP001062846">
    <property type="component" value="Chromosome 6"/>
</dbReference>
<organism evidence="1 2">
    <name type="scientific">Rhododendron molle</name>
    <name type="common">Chinese azalea</name>
    <name type="synonym">Azalea mollis</name>
    <dbReference type="NCBI Taxonomy" id="49168"/>
    <lineage>
        <taxon>Eukaryota</taxon>
        <taxon>Viridiplantae</taxon>
        <taxon>Streptophyta</taxon>
        <taxon>Embryophyta</taxon>
        <taxon>Tracheophyta</taxon>
        <taxon>Spermatophyta</taxon>
        <taxon>Magnoliopsida</taxon>
        <taxon>eudicotyledons</taxon>
        <taxon>Gunneridae</taxon>
        <taxon>Pentapetalae</taxon>
        <taxon>asterids</taxon>
        <taxon>Ericales</taxon>
        <taxon>Ericaceae</taxon>
        <taxon>Ericoideae</taxon>
        <taxon>Rhodoreae</taxon>
        <taxon>Rhododendron</taxon>
    </lineage>
</organism>
<accession>A0ACC0NC18</accession>
<reference evidence="1" key="1">
    <citation type="submission" date="2022-02" db="EMBL/GenBank/DDBJ databases">
        <title>Plant Genome Project.</title>
        <authorList>
            <person name="Zhang R.-G."/>
        </authorList>
    </citation>
    <scope>NUCLEOTIDE SEQUENCE</scope>
    <source>
        <strain evidence="1">AT1</strain>
    </source>
</reference>
<evidence type="ECO:0000313" key="1">
    <source>
        <dbReference type="EMBL" id="KAI8550781.1"/>
    </source>
</evidence>
<sequence>MSCRAIQLPCQPCFIPCRARLFHYAMACRALSVSCWAILLYRTASNRAFF</sequence>
<gene>
    <name evidence="1" type="ORF">RHMOL_Rhmol06G0133800</name>
</gene>